<comment type="caution">
    <text evidence="1">The sequence shown here is derived from an EMBL/GenBank/DDBJ whole genome shotgun (WGS) entry which is preliminary data.</text>
</comment>
<dbReference type="AlphaFoldDB" id="A0A1R1X0A1"/>
<gene>
    <name evidence="1" type="ORF">AYI70_g11805</name>
</gene>
<proteinExistence type="predicted"/>
<sequence length="102" mass="11922">MGAENRSMFWETREQENFGAQERCASDHGESKHGSIIRQAILDNLIWLKDHVKECNDLNFLPVIPGVEIYTDATGFHWRIVIGQSQYLGTWKKTQCHEWNFL</sequence>
<organism evidence="1 2">
    <name type="scientific">Smittium culicis</name>
    <dbReference type="NCBI Taxonomy" id="133412"/>
    <lineage>
        <taxon>Eukaryota</taxon>
        <taxon>Fungi</taxon>
        <taxon>Fungi incertae sedis</taxon>
        <taxon>Zoopagomycota</taxon>
        <taxon>Kickxellomycotina</taxon>
        <taxon>Harpellomycetes</taxon>
        <taxon>Harpellales</taxon>
        <taxon>Legeriomycetaceae</taxon>
        <taxon>Smittium</taxon>
    </lineage>
</organism>
<accession>A0A1R1X0A1</accession>
<keyword evidence="2" id="KW-1185">Reference proteome</keyword>
<dbReference type="EMBL" id="LSSN01005894">
    <property type="protein sequence ID" value="OMJ08044.1"/>
    <property type="molecule type" value="Genomic_DNA"/>
</dbReference>
<name>A0A1R1X0A1_9FUNG</name>
<evidence type="ECO:0000313" key="2">
    <source>
        <dbReference type="Proteomes" id="UP000187283"/>
    </source>
</evidence>
<reference evidence="1 2" key="1">
    <citation type="submission" date="2017-01" db="EMBL/GenBank/DDBJ databases">
        <authorList>
            <person name="Mah S.A."/>
            <person name="Swanson W.J."/>
            <person name="Moy G.W."/>
            <person name="Vacquier V.D."/>
        </authorList>
    </citation>
    <scope>NUCLEOTIDE SEQUENCE [LARGE SCALE GENOMIC DNA]</scope>
    <source>
        <strain evidence="1 2">GSMNP</strain>
    </source>
</reference>
<dbReference type="Proteomes" id="UP000187283">
    <property type="component" value="Unassembled WGS sequence"/>
</dbReference>
<protein>
    <submittedName>
        <fullName evidence="1">Uncharacterized protein</fullName>
    </submittedName>
</protein>
<evidence type="ECO:0000313" key="1">
    <source>
        <dbReference type="EMBL" id="OMJ08044.1"/>
    </source>
</evidence>